<dbReference type="NCBIfam" id="TIGR01162">
    <property type="entry name" value="purE"/>
    <property type="match status" value="1"/>
</dbReference>
<keyword evidence="8 11" id="KW-0210">Decarboxylase</keyword>
<dbReference type="InterPro" id="IPR011054">
    <property type="entry name" value="Rudment_hybrid_motif"/>
</dbReference>
<dbReference type="GO" id="GO:0046872">
    <property type="term" value="F:metal ion binding"/>
    <property type="evidence" value="ECO:0007669"/>
    <property type="project" value="InterPro"/>
</dbReference>
<evidence type="ECO:0000256" key="8">
    <source>
        <dbReference type="ARBA" id="ARBA00022793"/>
    </source>
</evidence>
<dbReference type="HAMAP" id="MF_01928">
    <property type="entry name" value="PurK"/>
    <property type="match status" value="1"/>
</dbReference>
<dbReference type="Pfam" id="PF00731">
    <property type="entry name" value="AIRC"/>
    <property type="match status" value="1"/>
</dbReference>
<dbReference type="Pfam" id="PF22660">
    <property type="entry name" value="RS_preATP-grasp-like"/>
    <property type="match status" value="1"/>
</dbReference>
<sequence>MSEKVVGILGGGQLGRMLAASASLLNQKVIILDTGEHGPAKQIIAPTEPHLAHLDGSFADPVKIRELASKVDVLTVEIEHVDAAALEEVRLATEGKVLAIHPSPSTIQIIQDKFRQKQHLSSHGLPVSEFVEVESSVDSISEAAQKLGLPLMLKIRTLAYDGRGNFVVRNLRQVEEAIAALGGRPLYAEKWVPFSNEIAIMVVRTVDGEVQSYPVVETVHKDNVCHLVLAPLRSRDPSLPSKATSIAENAIKSFTGAGVFGVELFLMDDGKIFINEIAPRPHNSGHYTIEACETSQYENHLRAILSLPLGSTALKVPSAAMLNLIGQSSSMAEITKTKDVALTIPGASVHLYGKSECRKGRKMGHITIVADSDAQLRSRLRTLLQSLPENYCPPGEIDLYAPAAMVPGSGFSDPNPLVGVIMGSDSDLHVMLPSARILDHFKIPYELTIVSAHRTPDRLVEYARSASTRGLRTIIAGAGCAAHLPGMVAAMTALPVIGVPVKGSTLDGVDSLHSIVQMPRGIPVATVAINNGTNAGLLAVRILSAGIPHLIHSMEHYMSSMENEVLGKVEKLKEVGWENYQVKRS</sequence>
<dbReference type="NCBIfam" id="NF004679">
    <property type="entry name" value="PRK06019.1-5"/>
    <property type="match status" value="1"/>
</dbReference>
<dbReference type="InterPro" id="IPR033747">
    <property type="entry name" value="PurE_ClassI"/>
</dbReference>
<comment type="catalytic activity">
    <reaction evidence="1 11">
        <text>5-amino-1-(5-phospho-D-ribosyl)imidazole-4-carboxylate + H(+) = 5-amino-1-(5-phospho-beta-D-ribosyl)imidazole + CO2</text>
        <dbReference type="Rhea" id="RHEA:10792"/>
        <dbReference type="ChEBI" id="CHEBI:15378"/>
        <dbReference type="ChEBI" id="CHEBI:16526"/>
        <dbReference type="ChEBI" id="CHEBI:77657"/>
        <dbReference type="ChEBI" id="CHEBI:137981"/>
        <dbReference type="EC" id="4.1.1.21"/>
    </reaction>
</comment>
<evidence type="ECO:0000256" key="4">
    <source>
        <dbReference type="ARBA" id="ARBA00012329"/>
    </source>
</evidence>
<dbReference type="Gene3D" id="3.40.50.20">
    <property type="match status" value="1"/>
</dbReference>
<dbReference type="InterPro" id="IPR016185">
    <property type="entry name" value="PreATP-grasp_dom_sf"/>
</dbReference>
<dbReference type="Gene3D" id="3.30.470.20">
    <property type="entry name" value="ATP-grasp fold, B domain"/>
    <property type="match status" value="1"/>
</dbReference>
<dbReference type="UniPathway" id="UPA00074">
    <property type="reaction ID" value="UER00130"/>
</dbReference>
<evidence type="ECO:0000256" key="7">
    <source>
        <dbReference type="ARBA" id="ARBA00022755"/>
    </source>
</evidence>
<accession>A0A0C2YNW2</accession>
<dbReference type="GO" id="GO:0004638">
    <property type="term" value="F:phosphoribosylaminoimidazole carboxylase activity"/>
    <property type="evidence" value="ECO:0007669"/>
    <property type="project" value="UniProtKB-UniRule"/>
</dbReference>
<dbReference type="SUPFAM" id="SSF51246">
    <property type="entry name" value="Rudiment single hybrid motif"/>
    <property type="match status" value="1"/>
</dbReference>
<dbReference type="SMART" id="SM01001">
    <property type="entry name" value="AIRC"/>
    <property type="match status" value="1"/>
</dbReference>
<dbReference type="Gene3D" id="3.40.50.1970">
    <property type="match status" value="1"/>
</dbReference>
<evidence type="ECO:0000256" key="2">
    <source>
        <dbReference type="ARBA" id="ARBA00004747"/>
    </source>
</evidence>
<evidence type="ECO:0000313" key="14">
    <source>
        <dbReference type="Proteomes" id="UP000053424"/>
    </source>
</evidence>
<evidence type="ECO:0000256" key="3">
    <source>
        <dbReference type="ARBA" id="ARBA00006114"/>
    </source>
</evidence>
<keyword evidence="7 11" id="KW-0658">Purine biosynthesis</keyword>
<dbReference type="GO" id="GO:0005524">
    <property type="term" value="F:ATP binding"/>
    <property type="evidence" value="ECO:0007669"/>
    <property type="project" value="UniProtKB-UniRule"/>
</dbReference>
<dbReference type="EMBL" id="KN831777">
    <property type="protein sequence ID" value="KIM42712.1"/>
    <property type="molecule type" value="Genomic_DNA"/>
</dbReference>
<dbReference type="HAMAP" id="MF_01929">
    <property type="entry name" value="PurE_classI"/>
    <property type="match status" value="1"/>
</dbReference>
<comment type="pathway">
    <text evidence="2 11">Purine metabolism; IMP biosynthesis via de novo pathway; 5-amino-1-(5-phospho-D-ribosyl)imidazole-4-carboxylate from 5-amino-1-(5-phospho-D-ribosyl)imidazole (carboxylase route): step 1/1.</text>
</comment>
<evidence type="ECO:0000259" key="12">
    <source>
        <dbReference type="PROSITE" id="PS50975"/>
    </source>
</evidence>
<comment type="similarity">
    <text evidence="3 11">In the C-terminal section; belongs to the AIR carboxylase family. Class I subfamily.</text>
</comment>
<dbReference type="InterPro" id="IPR003135">
    <property type="entry name" value="ATP-grasp_carboxylate-amine"/>
</dbReference>
<dbReference type="PIRSF" id="PIRSF001340">
    <property type="entry name" value="AIR_carboxylase"/>
    <property type="match status" value="1"/>
</dbReference>
<organism evidence="13 14">
    <name type="scientific">Hebeloma cylindrosporum</name>
    <dbReference type="NCBI Taxonomy" id="76867"/>
    <lineage>
        <taxon>Eukaryota</taxon>
        <taxon>Fungi</taxon>
        <taxon>Dikarya</taxon>
        <taxon>Basidiomycota</taxon>
        <taxon>Agaricomycotina</taxon>
        <taxon>Agaricomycetes</taxon>
        <taxon>Agaricomycetidae</taxon>
        <taxon>Agaricales</taxon>
        <taxon>Agaricineae</taxon>
        <taxon>Hymenogastraceae</taxon>
        <taxon>Hebeloma</taxon>
    </lineage>
</organism>
<dbReference type="InterPro" id="IPR016301">
    <property type="entry name" value="Ade2_fungi/plant"/>
</dbReference>
<dbReference type="Pfam" id="PF02222">
    <property type="entry name" value="ATP-grasp"/>
    <property type="match status" value="1"/>
</dbReference>
<protein>
    <recommendedName>
        <fullName evidence="5 11">Phosphoribosylaminoimidazole carboxylase</fullName>
        <ecNumber evidence="4 11">4.1.1.21</ecNumber>
    </recommendedName>
</protein>
<dbReference type="NCBIfam" id="TIGR01161">
    <property type="entry name" value="purK"/>
    <property type="match status" value="1"/>
</dbReference>
<evidence type="ECO:0000256" key="5">
    <source>
        <dbReference type="ARBA" id="ARBA00021059"/>
    </source>
</evidence>
<keyword evidence="6 11" id="KW-0547">Nucleotide-binding</keyword>
<dbReference type="PANTHER" id="PTHR11609:SF5">
    <property type="entry name" value="PHOSPHORIBOSYLAMINOIMIDAZOLE CARBOXYLASE"/>
    <property type="match status" value="1"/>
</dbReference>
<dbReference type="FunFam" id="3.40.50.1970:FF:000013">
    <property type="entry name" value="Phosphoribosylaminoimidazole carboxylase"/>
    <property type="match status" value="1"/>
</dbReference>
<dbReference type="InterPro" id="IPR040686">
    <property type="entry name" value="PurK_C"/>
</dbReference>
<feature type="domain" description="ATP-grasp" evidence="12">
    <location>
        <begin position="117"/>
        <end position="305"/>
    </location>
</feature>
<evidence type="ECO:0000313" key="13">
    <source>
        <dbReference type="EMBL" id="KIM42712.1"/>
    </source>
</evidence>
<keyword evidence="9 11" id="KW-0067">ATP-binding</keyword>
<dbReference type="Gene3D" id="3.30.1490.20">
    <property type="entry name" value="ATP-grasp fold, A domain"/>
    <property type="match status" value="1"/>
</dbReference>
<reference evidence="13 14" key="1">
    <citation type="submission" date="2014-04" db="EMBL/GenBank/DDBJ databases">
        <authorList>
            <consortium name="DOE Joint Genome Institute"/>
            <person name="Kuo A."/>
            <person name="Gay G."/>
            <person name="Dore J."/>
            <person name="Kohler A."/>
            <person name="Nagy L.G."/>
            <person name="Floudas D."/>
            <person name="Copeland A."/>
            <person name="Barry K.W."/>
            <person name="Cichocki N."/>
            <person name="Veneault-Fourrey C."/>
            <person name="LaButti K."/>
            <person name="Lindquist E.A."/>
            <person name="Lipzen A."/>
            <person name="Lundell T."/>
            <person name="Morin E."/>
            <person name="Murat C."/>
            <person name="Sun H."/>
            <person name="Tunlid A."/>
            <person name="Henrissat B."/>
            <person name="Grigoriev I.V."/>
            <person name="Hibbett D.S."/>
            <person name="Martin F."/>
            <person name="Nordberg H.P."/>
            <person name="Cantor M.N."/>
            <person name="Hua S.X."/>
        </authorList>
    </citation>
    <scope>NUCLEOTIDE SEQUENCE [LARGE SCALE GENOMIC DNA]</scope>
    <source>
        <strain evidence="14">h7</strain>
    </source>
</reference>
<dbReference type="SUPFAM" id="SSF56059">
    <property type="entry name" value="Glutathione synthetase ATP-binding domain-like"/>
    <property type="match status" value="1"/>
</dbReference>
<dbReference type="InterPro" id="IPR011761">
    <property type="entry name" value="ATP-grasp"/>
</dbReference>
<dbReference type="Pfam" id="PF17769">
    <property type="entry name" value="PurK_C"/>
    <property type="match status" value="1"/>
</dbReference>
<dbReference type="HOGENOM" id="CLU_011534_2_1_1"/>
<name>A0A0C2YNW2_HEBCY</name>
<evidence type="ECO:0000256" key="9">
    <source>
        <dbReference type="ARBA" id="ARBA00022840"/>
    </source>
</evidence>
<reference evidence="14" key="2">
    <citation type="submission" date="2015-01" db="EMBL/GenBank/DDBJ databases">
        <title>Evolutionary Origins and Diversification of the Mycorrhizal Mutualists.</title>
        <authorList>
            <consortium name="DOE Joint Genome Institute"/>
            <consortium name="Mycorrhizal Genomics Consortium"/>
            <person name="Kohler A."/>
            <person name="Kuo A."/>
            <person name="Nagy L.G."/>
            <person name="Floudas D."/>
            <person name="Copeland A."/>
            <person name="Barry K.W."/>
            <person name="Cichocki N."/>
            <person name="Veneault-Fourrey C."/>
            <person name="LaButti K."/>
            <person name="Lindquist E.A."/>
            <person name="Lipzen A."/>
            <person name="Lundell T."/>
            <person name="Morin E."/>
            <person name="Murat C."/>
            <person name="Riley R."/>
            <person name="Ohm R."/>
            <person name="Sun H."/>
            <person name="Tunlid A."/>
            <person name="Henrissat B."/>
            <person name="Grigoriev I.V."/>
            <person name="Hibbett D.S."/>
            <person name="Martin F."/>
        </authorList>
    </citation>
    <scope>NUCLEOTIDE SEQUENCE [LARGE SCALE GENOMIC DNA]</scope>
    <source>
        <strain evidence="14">h7</strain>
    </source>
</reference>
<evidence type="ECO:0000256" key="10">
    <source>
        <dbReference type="ARBA" id="ARBA00023239"/>
    </source>
</evidence>
<gene>
    <name evidence="13" type="ORF">M413DRAFT_444384</name>
</gene>
<evidence type="ECO:0000256" key="11">
    <source>
        <dbReference type="PIRNR" id="PIRNR001340"/>
    </source>
</evidence>
<dbReference type="STRING" id="686832.A0A0C2YNW2"/>
<dbReference type="InterPro" id="IPR013815">
    <property type="entry name" value="ATP_grasp_subdomain_1"/>
</dbReference>
<dbReference type="GO" id="GO:0006189">
    <property type="term" value="P:'de novo' IMP biosynthetic process"/>
    <property type="evidence" value="ECO:0007669"/>
    <property type="project" value="UniProtKB-UniRule"/>
</dbReference>
<dbReference type="InterPro" id="IPR000031">
    <property type="entry name" value="PurE_dom"/>
</dbReference>
<dbReference type="InterPro" id="IPR005875">
    <property type="entry name" value="PurK"/>
</dbReference>
<proteinExistence type="inferred from homology"/>
<dbReference type="FunFam" id="3.30.470.20:FF:000037">
    <property type="entry name" value="Phosphoribosylaminoimidazole carboxylase, chloroplastic"/>
    <property type="match status" value="1"/>
</dbReference>
<dbReference type="SUPFAM" id="SSF52440">
    <property type="entry name" value="PreATP-grasp domain"/>
    <property type="match status" value="1"/>
</dbReference>
<dbReference type="PROSITE" id="PS50975">
    <property type="entry name" value="ATP_GRASP"/>
    <property type="match status" value="1"/>
</dbReference>
<dbReference type="PANTHER" id="PTHR11609">
    <property type="entry name" value="PURINE BIOSYNTHESIS PROTEIN 6/7, PUR6/7"/>
    <property type="match status" value="1"/>
</dbReference>
<evidence type="ECO:0000256" key="6">
    <source>
        <dbReference type="ARBA" id="ARBA00022741"/>
    </source>
</evidence>
<dbReference type="InterPro" id="IPR054350">
    <property type="entry name" value="PurT/PurK_preATP-grasp"/>
</dbReference>
<evidence type="ECO:0000256" key="1">
    <source>
        <dbReference type="ARBA" id="ARBA00001244"/>
    </source>
</evidence>
<dbReference type="AlphaFoldDB" id="A0A0C2YNW2"/>
<dbReference type="SUPFAM" id="SSF52255">
    <property type="entry name" value="N5-CAIR mutase (phosphoribosylaminoimidazole carboxylase, PurE)"/>
    <property type="match status" value="1"/>
</dbReference>
<keyword evidence="14" id="KW-1185">Reference proteome</keyword>
<dbReference type="OrthoDB" id="15425at2759"/>
<dbReference type="Proteomes" id="UP000053424">
    <property type="component" value="Unassembled WGS sequence"/>
</dbReference>
<dbReference type="EC" id="4.1.1.21" evidence="4 11"/>
<keyword evidence="10 11" id="KW-0456">Lyase</keyword>